<protein>
    <submittedName>
        <fullName evidence="3">Putative solute:sodium symporter small subunit domain protein</fullName>
    </submittedName>
</protein>
<feature type="domain" description="Sodium symporter small subunit" evidence="2">
    <location>
        <begin position="23"/>
        <end position="93"/>
    </location>
</feature>
<feature type="transmembrane region" description="Helical" evidence="1">
    <location>
        <begin position="63"/>
        <end position="85"/>
    </location>
</feature>
<dbReference type="Pfam" id="PF13937">
    <property type="entry name" value="DUF4212"/>
    <property type="match status" value="1"/>
</dbReference>
<dbReference type="InterPro" id="IPR019886">
    <property type="entry name" value="Na_symporter_ssu"/>
</dbReference>
<feature type="transmembrane region" description="Helical" evidence="1">
    <location>
        <begin position="33"/>
        <end position="51"/>
    </location>
</feature>
<accession>A0A1S2N7N3</accession>
<evidence type="ECO:0000259" key="2">
    <source>
        <dbReference type="Pfam" id="PF13937"/>
    </source>
</evidence>
<evidence type="ECO:0000256" key="1">
    <source>
        <dbReference type="SAM" id="Phobius"/>
    </source>
</evidence>
<name>A0A1S2N7N3_9BURK</name>
<evidence type="ECO:0000313" key="4">
    <source>
        <dbReference type="Proteomes" id="UP000180246"/>
    </source>
</evidence>
<organism evidence="3 4">
    <name type="scientific">Massilia timonae</name>
    <dbReference type="NCBI Taxonomy" id="47229"/>
    <lineage>
        <taxon>Bacteria</taxon>
        <taxon>Pseudomonadati</taxon>
        <taxon>Pseudomonadota</taxon>
        <taxon>Betaproteobacteria</taxon>
        <taxon>Burkholderiales</taxon>
        <taxon>Oxalobacteraceae</taxon>
        <taxon>Telluria group</taxon>
        <taxon>Massilia</taxon>
    </lineage>
</organism>
<evidence type="ECO:0000313" key="3">
    <source>
        <dbReference type="EMBL" id="OIJ41081.1"/>
    </source>
</evidence>
<proteinExistence type="predicted"/>
<dbReference type="NCBIfam" id="TIGR03647">
    <property type="entry name" value="Na_symport_sm"/>
    <property type="match status" value="1"/>
</dbReference>
<comment type="caution">
    <text evidence="3">The sequence shown here is derived from an EMBL/GenBank/DDBJ whole genome shotgun (WGS) entry which is preliminary data.</text>
</comment>
<dbReference type="EMBL" id="JRYB01000001">
    <property type="protein sequence ID" value="OIJ41081.1"/>
    <property type="molecule type" value="Genomic_DNA"/>
</dbReference>
<dbReference type="Proteomes" id="UP000180246">
    <property type="component" value="Unassembled WGS sequence"/>
</dbReference>
<dbReference type="AlphaFoldDB" id="A0A1S2N7N3"/>
<sequence length="107" mass="11950">MNPTPPLDPHHDAAARRRCANAMHWERTRKMTLLLLALWLATGFGTVFFARELARFEVFGWPLSFYMAAQGASLVSLAIIGFYAWRMRRLDRDAAANTAAGAGDAPR</sequence>
<keyword evidence="1" id="KW-0812">Transmembrane</keyword>
<keyword evidence="1" id="KW-1133">Transmembrane helix</keyword>
<dbReference type="RefSeq" id="WP_071361243.1">
    <property type="nucleotide sequence ID" value="NZ_DIGR01000031.1"/>
</dbReference>
<gene>
    <name evidence="3" type="ORF">LO55_1877</name>
</gene>
<reference evidence="3 4" key="1">
    <citation type="submission" date="2014-10" db="EMBL/GenBank/DDBJ databases">
        <authorList>
            <person name="Seo M.-J."/>
            <person name="Seok Y.J."/>
            <person name="Cha I.-T."/>
        </authorList>
    </citation>
    <scope>NUCLEOTIDE SEQUENCE [LARGE SCALE GENOMIC DNA]</scope>
    <source>
        <strain evidence="3 4">NEU</strain>
    </source>
</reference>
<keyword evidence="1" id="KW-0472">Membrane</keyword>